<dbReference type="InterPro" id="IPR000014">
    <property type="entry name" value="PAS"/>
</dbReference>
<gene>
    <name evidence="11" type="ORF">SAMN02745216_03357</name>
</gene>
<dbReference type="InterPro" id="IPR001638">
    <property type="entry name" value="Solute-binding_3/MltF_N"/>
</dbReference>
<evidence type="ECO:0000256" key="3">
    <source>
        <dbReference type="ARBA" id="ARBA00022553"/>
    </source>
</evidence>
<dbReference type="InterPro" id="IPR005467">
    <property type="entry name" value="His_kinase_dom"/>
</dbReference>
<evidence type="ECO:0000313" key="11">
    <source>
        <dbReference type="EMBL" id="SHK38220.1"/>
    </source>
</evidence>
<dbReference type="Gene3D" id="3.30.565.10">
    <property type="entry name" value="Histidine kinase-like ATPase, C-terminal domain"/>
    <property type="match status" value="1"/>
</dbReference>
<feature type="domain" description="PAC" evidence="10">
    <location>
        <begin position="549"/>
        <end position="599"/>
    </location>
</feature>
<keyword evidence="3 4" id="KW-0597">Phosphoprotein</keyword>
<dbReference type="CDD" id="cd00082">
    <property type="entry name" value="HisKA"/>
    <property type="match status" value="1"/>
</dbReference>
<feature type="transmembrane region" description="Helical" evidence="6">
    <location>
        <begin position="301"/>
        <end position="323"/>
    </location>
</feature>
<dbReference type="SUPFAM" id="SSF47384">
    <property type="entry name" value="Homodimeric domain of signal transducing histidine kinase"/>
    <property type="match status" value="1"/>
</dbReference>
<keyword evidence="11" id="KW-0418">Kinase</keyword>
<dbReference type="Gene3D" id="1.10.287.130">
    <property type="match status" value="1"/>
</dbReference>
<dbReference type="InterPro" id="IPR001789">
    <property type="entry name" value="Sig_transdc_resp-reg_receiver"/>
</dbReference>
<protein>
    <recommendedName>
        <fullName evidence="2">histidine kinase</fullName>
        <ecNumber evidence="2">2.7.13.3</ecNumber>
    </recommendedName>
</protein>
<sequence length="1104" mass="123020">MRYFSLSGPGDAVYSNCPNSLNFRLFGKGFWLCLILTAAVCLHLPAGANAALNLTAEERSWLNSNPDKLVLWFNTEFPPIEFISENGKFTGMGADVIALIEQELGVEFIKQPSEDWNEHLAALKSGACAVAPTIVATEERKGYAQFTTPYASAPVVIITGNQIEESLELPNLDGKRIAVVSGYASEGYLRRQTNLHAEIVPMPDVVHALRATSFGQVDAYLENIAVAGYYIEKEGIPNLHVAGATPYKFDWSIGISGKYPLLASAVKKAMASIPPKELESVRRRWIFLDIDPKWSGETLRLFAILSGFAVLLAAGLFVIAYVLKMRLQEKITSLDEAHKKISEQAKMLRIAAEAAQAGMWDFHVQERLSFLSTQWFSMLGYSRNAEEISFEDFQDFIHPEDLPGLTNHFRDYIEGGGRSLLEYEARFKQADGSWRWVLSKGRTVERDERGRPTRIIGLNVNIQTVKDVQEEVKQSEAKFRAIFDNAPYAIVINNFEDGKLVDANKAFFVSRGLSGPEDFADIPQNGFSTMNREEAQAIMKKLAETGKLDGYETEIVNVDGSHRHIVFSSVVMEVAGEKQVLSMVMDITDRKQADLQLRQSEEKFSKIFSMAPFLIAISRLDDETILDVNNSFAEVTGWKRQEIVGQNASGINFWADSAAREEMIHEIMQGRDVLNKEMEFCCKDGEIRSGLYSARAIQLSEGWAFLFVMQDITEHKKLEKEQQRLQSQLLQAQKMEAVGTLAGGVAHDFNNMIGAIIGFAQLAMNKMDQSHPLHETFSQILDCSFRSASLTRQLLAFARKEIVEPMILDINTAIGELLKMLQRLISENIKLHWTPGPGPLIVKLDPSQLDQVLANLCVNARDAIADIGDITIKTELQVFDEQTSLIHPDCLPGEYVMIAVSDTGCGIDEETVAHIFEPFFTTKPQGRGTGLGLATVYGIARQNSGFVKVYSEPGQGATFKVYFPRYTREKNQVNKEEKAISQSRGETILLVEDDAILLKMTTNMLLHLGYKVIAAGSPSEALRMAETREEEIHLFLTDVIMPDMGGPSLADAIDKIRPGIKILYMSGYTTNAIVHQGGMKKGVSFIQKPFSLQSLSQKIRTMLD</sequence>
<keyword evidence="6" id="KW-1133">Transmembrane helix</keyword>
<dbReference type="Pfam" id="PF00072">
    <property type="entry name" value="Response_reg"/>
    <property type="match status" value="1"/>
</dbReference>
<evidence type="ECO:0000259" key="10">
    <source>
        <dbReference type="PROSITE" id="PS50113"/>
    </source>
</evidence>
<dbReference type="SMART" id="SM00448">
    <property type="entry name" value="REC"/>
    <property type="match status" value="1"/>
</dbReference>
<dbReference type="EC" id="2.7.13.3" evidence="2"/>
<evidence type="ECO:0000256" key="1">
    <source>
        <dbReference type="ARBA" id="ARBA00000085"/>
    </source>
</evidence>
<feature type="coiled-coil region" evidence="5">
    <location>
        <begin position="708"/>
        <end position="738"/>
    </location>
</feature>
<evidence type="ECO:0000259" key="9">
    <source>
        <dbReference type="PROSITE" id="PS50112"/>
    </source>
</evidence>
<feature type="domain" description="PAS" evidence="9">
    <location>
        <begin position="344"/>
        <end position="416"/>
    </location>
</feature>
<feature type="domain" description="Histidine kinase" evidence="7">
    <location>
        <begin position="744"/>
        <end position="967"/>
    </location>
</feature>
<evidence type="ECO:0000256" key="6">
    <source>
        <dbReference type="SAM" id="Phobius"/>
    </source>
</evidence>
<dbReference type="PROSITE" id="PS50113">
    <property type="entry name" value="PAC"/>
    <property type="match status" value="3"/>
</dbReference>
<dbReference type="Pfam" id="PF02518">
    <property type="entry name" value="HATPase_c"/>
    <property type="match status" value="1"/>
</dbReference>
<dbReference type="PROSITE" id="PS50112">
    <property type="entry name" value="PAS"/>
    <property type="match status" value="2"/>
</dbReference>
<dbReference type="SMART" id="SM00062">
    <property type="entry name" value="PBPb"/>
    <property type="match status" value="1"/>
</dbReference>
<evidence type="ECO:0000313" key="12">
    <source>
        <dbReference type="Proteomes" id="UP000183994"/>
    </source>
</evidence>
<dbReference type="InterPro" id="IPR000700">
    <property type="entry name" value="PAS-assoc_C"/>
</dbReference>
<feature type="domain" description="PAC" evidence="10">
    <location>
        <begin position="421"/>
        <end position="474"/>
    </location>
</feature>
<dbReference type="CDD" id="cd00130">
    <property type="entry name" value="PAS"/>
    <property type="match status" value="2"/>
</dbReference>
<comment type="catalytic activity">
    <reaction evidence="1">
        <text>ATP + protein L-histidine = ADP + protein N-phospho-L-histidine.</text>
        <dbReference type="EC" id="2.7.13.3"/>
    </reaction>
</comment>
<dbReference type="PRINTS" id="PR00344">
    <property type="entry name" value="BCTRLSENSOR"/>
</dbReference>
<dbReference type="PROSITE" id="PS50109">
    <property type="entry name" value="HIS_KIN"/>
    <property type="match status" value="1"/>
</dbReference>
<dbReference type="InterPro" id="IPR036890">
    <property type="entry name" value="HATPase_C_sf"/>
</dbReference>
<keyword evidence="5" id="KW-0175">Coiled coil</keyword>
<keyword evidence="12" id="KW-1185">Reference proteome</keyword>
<evidence type="ECO:0000256" key="5">
    <source>
        <dbReference type="SAM" id="Coils"/>
    </source>
</evidence>
<dbReference type="InterPro" id="IPR036097">
    <property type="entry name" value="HisK_dim/P_sf"/>
</dbReference>
<dbReference type="InterPro" id="IPR035965">
    <property type="entry name" value="PAS-like_dom_sf"/>
</dbReference>
<dbReference type="InterPro" id="IPR011006">
    <property type="entry name" value="CheY-like_superfamily"/>
</dbReference>
<dbReference type="InterPro" id="IPR003594">
    <property type="entry name" value="HATPase_dom"/>
</dbReference>
<evidence type="ECO:0000259" key="8">
    <source>
        <dbReference type="PROSITE" id="PS50110"/>
    </source>
</evidence>
<feature type="domain" description="PAS" evidence="9">
    <location>
        <begin position="600"/>
        <end position="647"/>
    </location>
</feature>
<dbReference type="GO" id="GO:0000155">
    <property type="term" value="F:phosphorelay sensor kinase activity"/>
    <property type="evidence" value="ECO:0007669"/>
    <property type="project" value="InterPro"/>
</dbReference>
<feature type="domain" description="PAC" evidence="10">
    <location>
        <begin position="674"/>
        <end position="724"/>
    </location>
</feature>
<accession>A0A1M6S0P0</accession>
<dbReference type="SUPFAM" id="SSF52172">
    <property type="entry name" value="CheY-like"/>
    <property type="match status" value="1"/>
</dbReference>
<dbReference type="PROSITE" id="PS50110">
    <property type="entry name" value="RESPONSE_REGULATORY"/>
    <property type="match status" value="1"/>
</dbReference>
<keyword evidence="6" id="KW-0472">Membrane</keyword>
<feature type="modified residue" description="4-aspartylphosphate" evidence="4">
    <location>
        <position position="1038"/>
    </location>
</feature>
<evidence type="ECO:0000259" key="7">
    <source>
        <dbReference type="PROSITE" id="PS50109"/>
    </source>
</evidence>
<keyword evidence="11" id="KW-0808">Transferase</keyword>
<dbReference type="STRING" id="1121393.SAMN02745216_03357"/>
<dbReference type="Pfam" id="PF13188">
    <property type="entry name" value="PAS_8"/>
    <property type="match status" value="1"/>
</dbReference>
<dbReference type="Gene3D" id="3.40.50.2300">
    <property type="match status" value="1"/>
</dbReference>
<dbReference type="EMBL" id="FQZU01000023">
    <property type="protein sequence ID" value="SHK38220.1"/>
    <property type="molecule type" value="Genomic_DNA"/>
</dbReference>
<dbReference type="Pfam" id="PF00497">
    <property type="entry name" value="SBP_bac_3"/>
    <property type="match status" value="1"/>
</dbReference>
<dbReference type="Proteomes" id="UP000183994">
    <property type="component" value="Unassembled WGS sequence"/>
</dbReference>
<dbReference type="SMART" id="SM00091">
    <property type="entry name" value="PAS"/>
    <property type="match status" value="3"/>
</dbReference>
<keyword evidence="6" id="KW-0812">Transmembrane</keyword>
<dbReference type="InterPro" id="IPR001610">
    <property type="entry name" value="PAC"/>
</dbReference>
<dbReference type="InterPro" id="IPR013655">
    <property type="entry name" value="PAS_fold_3"/>
</dbReference>
<dbReference type="AlphaFoldDB" id="A0A1M6S0P0"/>
<name>A0A1M6S0P0_9BACT</name>
<evidence type="ECO:0000256" key="4">
    <source>
        <dbReference type="PROSITE-ProRule" id="PRU00169"/>
    </source>
</evidence>
<dbReference type="NCBIfam" id="TIGR00229">
    <property type="entry name" value="sensory_box"/>
    <property type="match status" value="3"/>
</dbReference>
<evidence type="ECO:0000256" key="2">
    <source>
        <dbReference type="ARBA" id="ARBA00012438"/>
    </source>
</evidence>
<dbReference type="Pfam" id="PF13426">
    <property type="entry name" value="PAS_9"/>
    <property type="match status" value="1"/>
</dbReference>
<dbReference type="CDD" id="cd01007">
    <property type="entry name" value="PBP2_BvgS_HisK_like"/>
    <property type="match status" value="1"/>
</dbReference>
<dbReference type="Gene3D" id="3.40.190.10">
    <property type="entry name" value="Periplasmic binding protein-like II"/>
    <property type="match status" value="2"/>
</dbReference>
<organism evidence="11 12">
    <name type="scientific">Desulfatibacillum alkenivorans DSM 16219</name>
    <dbReference type="NCBI Taxonomy" id="1121393"/>
    <lineage>
        <taxon>Bacteria</taxon>
        <taxon>Pseudomonadati</taxon>
        <taxon>Thermodesulfobacteriota</taxon>
        <taxon>Desulfobacteria</taxon>
        <taxon>Desulfobacterales</taxon>
        <taxon>Desulfatibacillaceae</taxon>
        <taxon>Desulfatibacillum</taxon>
    </lineage>
</organism>
<dbReference type="SUPFAM" id="SSF53850">
    <property type="entry name" value="Periplasmic binding protein-like II"/>
    <property type="match status" value="1"/>
</dbReference>
<dbReference type="SMART" id="SM00387">
    <property type="entry name" value="HATPase_c"/>
    <property type="match status" value="1"/>
</dbReference>
<dbReference type="PANTHER" id="PTHR43065:SF42">
    <property type="entry name" value="TWO-COMPONENT SENSOR PPRA"/>
    <property type="match status" value="1"/>
</dbReference>
<dbReference type="SMART" id="SM00086">
    <property type="entry name" value="PAC"/>
    <property type="match status" value="3"/>
</dbReference>
<feature type="transmembrane region" description="Helical" evidence="6">
    <location>
        <begin position="29"/>
        <end position="52"/>
    </location>
</feature>
<dbReference type="Gene3D" id="3.30.450.20">
    <property type="entry name" value="PAS domain"/>
    <property type="match status" value="3"/>
</dbReference>
<dbReference type="InterPro" id="IPR003661">
    <property type="entry name" value="HisK_dim/P_dom"/>
</dbReference>
<dbReference type="PANTHER" id="PTHR43065">
    <property type="entry name" value="SENSOR HISTIDINE KINASE"/>
    <property type="match status" value="1"/>
</dbReference>
<reference evidence="12" key="1">
    <citation type="submission" date="2016-11" db="EMBL/GenBank/DDBJ databases">
        <authorList>
            <person name="Varghese N."/>
            <person name="Submissions S."/>
        </authorList>
    </citation>
    <scope>NUCLEOTIDE SEQUENCE [LARGE SCALE GENOMIC DNA]</scope>
    <source>
        <strain evidence="12">DSM 16219</strain>
    </source>
</reference>
<feature type="domain" description="Response regulatory" evidence="8">
    <location>
        <begin position="987"/>
        <end position="1103"/>
    </location>
</feature>
<dbReference type="Pfam" id="PF08447">
    <property type="entry name" value="PAS_3"/>
    <property type="match status" value="1"/>
</dbReference>
<dbReference type="OrthoDB" id="5436879at2"/>
<dbReference type="SMART" id="SM00388">
    <property type="entry name" value="HisKA"/>
    <property type="match status" value="1"/>
</dbReference>
<dbReference type="SUPFAM" id="SSF55785">
    <property type="entry name" value="PYP-like sensor domain (PAS domain)"/>
    <property type="match status" value="3"/>
</dbReference>
<proteinExistence type="predicted"/>
<dbReference type="InterPro" id="IPR004358">
    <property type="entry name" value="Sig_transdc_His_kin-like_C"/>
</dbReference>
<dbReference type="SUPFAM" id="SSF55874">
    <property type="entry name" value="ATPase domain of HSP90 chaperone/DNA topoisomerase II/histidine kinase"/>
    <property type="match status" value="1"/>
</dbReference>